<evidence type="ECO:0000256" key="1">
    <source>
        <dbReference type="ARBA" id="ARBA00010529"/>
    </source>
</evidence>
<evidence type="ECO:0000313" key="5">
    <source>
        <dbReference type="Proteomes" id="UP000198893"/>
    </source>
</evidence>
<dbReference type="OrthoDB" id="7873378at2"/>
<dbReference type="InterPro" id="IPR000119">
    <property type="entry name" value="Hist_DNA-bd"/>
</dbReference>
<proteinExistence type="inferred from homology"/>
<evidence type="ECO:0000256" key="3">
    <source>
        <dbReference type="SAM" id="MobiDB-lite"/>
    </source>
</evidence>
<name>A0A1H8UB30_9RHOB</name>
<feature type="compositionally biased region" description="Polar residues" evidence="3">
    <location>
        <begin position="1"/>
        <end position="16"/>
    </location>
</feature>
<evidence type="ECO:0000256" key="2">
    <source>
        <dbReference type="ARBA" id="ARBA00023125"/>
    </source>
</evidence>
<dbReference type="Pfam" id="PF00216">
    <property type="entry name" value="Bac_DNA_binding"/>
    <property type="match status" value="1"/>
</dbReference>
<dbReference type="SUPFAM" id="SSF47729">
    <property type="entry name" value="IHF-like DNA-binding proteins"/>
    <property type="match status" value="1"/>
</dbReference>
<dbReference type="GO" id="GO:0030527">
    <property type="term" value="F:structural constituent of chromatin"/>
    <property type="evidence" value="ECO:0007669"/>
    <property type="project" value="InterPro"/>
</dbReference>
<dbReference type="Gene3D" id="4.10.520.10">
    <property type="entry name" value="IHF-like DNA-binding proteins"/>
    <property type="match status" value="1"/>
</dbReference>
<evidence type="ECO:0000313" key="4">
    <source>
        <dbReference type="EMBL" id="SEP00401.1"/>
    </source>
</evidence>
<organism evidence="4 5">
    <name type="scientific">Salinihabitans flavidus</name>
    <dbReference type="NCBI Taxonomy" id="569882"/>
    <lineage>
        <taxon>Bacteria</taxon>
        <taxon>Pseudomonadati</taxon>
        <taxon>Pseudomonadota</taxon>
        <taxon>Alphaproteobacteria</taxon>
        <taxon>Rhodobacterales</taxon>
        <taxon>Roseobacteraceae</taxon>
        <taxon>Salinihabitans</taxon>
    </lineage>
</organism>
<dbReference type="InterPro" id="IPR010992">
    <property type="entry name" value="IHF-like_DNA-bd_dom_sf"/>
</dbReference>
<sequence length="125" mass="13371">MATVKKTSVRASSTAKTAPAPEPVVVRDQAPEVSAPELKNPELVEMVVERSGIKKRDAKPAIEAALAILGAALAEGRDLNLRDFGKMKVTNTKEKSNGMVMTARVRQPLKKPVESGQEPLAEPAE</sequence>
<keyword evidence="5" id="KW-1185">Reference proteome</keyword>
<reference evidence="4 5" key="1">
    <citation type="submission" date="2016-10" db="EMBL/GenBank/DDBJ databases">
        <authorList>
            <person name="de Groot N.N."/>
        </authorList>
    </citation>
    <scope>NUCLEOTIDE SEQUENCE [LARGE SCALE GENOMIC DNA]</scope>
    <source>
        <strain evidence="4 5">DSM 27842</strain>
    </source>
</reference>
<feature type="region of interest" description="Disordered" evidence="3">
    <location>
        <begin position="1"/>
        <end position="24"/>
    </location>
</feature>
<dbReference type="STRING" id="569882.SAMN04490248_11924"/>
<dbReference type="GO" id="GO:0003677">
    <property type="term" value="F:DNA binding"/>
    <property type="evidence" value="ECO:0007669"/>
    <property type="project" value="UniProtKB-KW"/>
</dbReference>
<dbReference type="AlphaFoldDB" id="A0A1H8UB30"/>
<comment type="similarity">
    <text evidence="1">Belongs to the bacterial histone-like protein family.</text>
</comment>
<keyword evidence="2 4" id="KW-0238">DNA-binding</keyword>
<gene>
    <name evidence="4" type="ORF">SAMN04490248_11924</name>
</gene>
<accession>A0A1H8UB30</accession>
<feature type="region of interest" description="Disordered" evidence="3">
    <location>
        <begin position="90"/>
        <end position="125"/>
    </location>
</feature>
<protein>
    <submittedName>
        <fullName evidence="4">DNA-binding protein</fullName>
    </submittedName>
</protein>
<dbReference type="EMBL" id="FODS01000019">
    <property type="protein sequence ID" value="SEP00401.1"/>
    <property type="molecule type" value="Genomic_DNA"/>
</dbReference>
<dbReference type="Proteomes" id="UP000198893">
    <property type="component" value="Unassembled WGS sequence"/>
</dbReference>